<accession>A0A6B2KZ06</accession>
<dbReference type="PROSITE" id="PS51419">
    <property type="entry name" value="RAB"/>
    <property type="match status" value="1"/>
</dbReference>
<dbReference type="PRINTS" id="PR00449">
    <property type="entry name" value="RASTRNSFRMNG"/>
</dbReference>
<dbReference type="Pfam" id="PF00071">
    <property type="entry name" value="Ras"/>
    <property type="match status" value="1"/>
</dbReference>
<evidence type="ECO:0000259" key="4">
    <source>
        <dbReference type="PROSITE" id="PS50097"/>
    </source>
</evidence>
<dbReference type="NCBIfam" id="TIGR00231">
    <property type="entry name" value="small_GTP"/>
    <property type="match status" value="1"/>
</dbReference>
<evidence type="ECO:0000256" key="2">
    <source>
        <dbReference type="ARBA" id="ARBA00023134"/>
    </source>
</evidence>
<dbReference type="InterPro" id="IPR000210">
    <property type="entry name" value="BTB/POZ_dom"/>
</dbReference>
<name>A0A6B2KZ06_9EUKA</name>
<feature type="region of interest" description="Disordered" evidence="3">
    <location>
        <begin position="185"/>
        <end position="215"/>
    </location>
</feature>
<dbReference type="SMART" id="SM00175">
    <property type="entry name" value="RAB"/>
    <property type="match status" value="1"/>
</dbReference>
<dbReference type="GO" id="GO:0016567">
    <property type="term" value="P:protein ubiquitination"/>
    <property type="evidence" value="ECO:0007669"/>
    <property type="project" value="InterPro"/>
</dbReference>
<evidence type="ECO:0000256" key="3">
    <source>
        <dbReference type="SAM" id="MobiDB-lite"/>
    </source>
</evidence>
<dbReference type="SMART" id="SM00174">
    <property type="entry name" value="RHO"/>
    <property type="match status" value="1"/>
</dbReference>
<dbReference type="SMART" id="SM00173">
    <property type="entry name" value="RAS"/>
    <property type="match status" value="1"/>
</dbReference>
<feature type="domain" description="BTB" evidence="4">
    <location>
        <begin position="502"/>
        <end position="570"/>
    </location>
</feature>
<dbReference type="Gene3D" id="1.25.40.420">
    <property type="match status" value="1"/>
</dbReference>
<dbReference type="InterPro" id="IPR027417">
    <property type="entry name" value="P-loop_NTPase"/>
</dbReference>
<dbReference type="CDD" id="cd16655">
    <property type="entry name" value="RING-Ubox_WDSUB1-like"/>
    <property type="match status" value="1"/>
</dbReference>
<dbReference type="SUPFAM" id="SSF52540">
    <property type="entry name" value="P-loop containing nucleoside triphosphate hydrolases"/>
    <property type="match status" value="1"/>
</dbReference>
<protein>
    <recommendedName>
        <fullName evidence="7">RING-type E3 ubiquitin transferase</fullName>
    </recommendedName>
</protein>
<dbReference type="PROSITE" id="PS51420">
    <property type="entry name" value="RHO"/>
    <property type="match status" value="1"/>
</dbReference>
<evidence type="ECO:0000313" key="6">
    <source>
        <dbReference type="EMBL" id="NDV29932.1"/>
    </source>
</evidence>
<dbReference type="InterPro" id="IPR011333">
    <property type="entry name" value="SKP1/BTB/POZ_sf"/>
</dbReference>
<dbReference type="SUPFAM" id="SSF57850">
    <property type="entry name" value="RING/U-box"/>
    <property type="match status" value="1"/>
</dbReference>
<dbReference type="GO" id="GO:0007264">
    <property type="term" value="P:small GTPase-mediated signal transduction"/>
    <property type="evidence" value="ECO:0007669"/>
    <property type="project" value="InterPro"/>
</dbReference>
<dbReference type="SMART" id="SM00504">
    <property type="entry name" value="Ubox"/>
    <property type="match status" value="1"/>
</dbReference>
<dbReference type="GO" id="GO:0005525">
    <property type="term" value="F:GTP binding"/>
    <property type="evidence" value="ECO:0007669"/>
    <property type="project" value="UniProtKB-KW"/>
</dbReference>
<dbReference type="InterPro" id="IPR003613">
    <property type="entry name" value="Ubox_domain"/>
</dbReference>
<dbReference type="EMBL" id="GIBP01000963">
    <property type="protein sequence ID" value="NDV29932.1"/>
    <property type="molecule type" value="Transcribed_RNA"/>
</dbReference>
<dbReference type="Pfam" id="PF00651">
    <property type="entry name" value="BTB"/>
    <property type="match status" value="3"/>
</dbReference>
<dbReference type="SMART" id="SM00225">
    <property type="entry name" value="BTB"/>
    <property type="match status" value="2"/>
</dbReference>
<dbReference type="InterPro" id="IPR001806">
    <property type="entry name" value="Small_GTPase"/>
</dbReference>
<dbReference type="GO" id="GO:0004842">
    <property type="term" value="F:ubiquitin-protein transferase activity"/>
    <property type="evidence" value="ECO:0007669"/>
    <property type="project" value="InterPro"/>
</dbReference>
<evidence type="ECO:0000256" key="1">
    <source>
        <dbReference type="ARBA" id="ARBA00022741"/>
    </source>
</evidence>
<sequence>MQAVKAVVVGDGAVGKSCLLIAYTTNAFPGEYVPTVFDNYSANIMVDGKAVNLGLWDTAGQEDYDRLRPLSYPQTDVFLLCFSLVSPTSLENAKAKWIAELRYHCPNVPVLLCGLKLDLRDDPQAIERLASKKLSPVTHDQGQQMAKEIGAFKYMECSALTQTGLHQLFNEAVRVVLAPASSGKAKKKAGGFGFGGSTTTTKAPKPEIFPPVLPKQKPAPRIEIETAVYDTDMRSIVNNKFVSDVHFSAGGRILYAHKVVLSSASPFFLALFKDYENNKDLYQPQDTEPETKEVVEESTEKVSEDIPDEFICPITQEVMKDPVIAEDGHTYERANLMRWLQNNDTSPMTRGKINKDIIIPNRALKGQIEAFLEKRGGGETKKKESKQKKPKKNLKLHPAFQSISSTTKDNREIVLVTLSSKISYDVFHQVLEYLYTGVISDKQNVAELLQVAEMFNFEYLVTICQNIQQHLDQDLNPSIGTFLNDEAGARAIEYFCNKSLYSDVSFEMDTGSKFFAHKAYMGARCAVFKTMFESSFVESTQKTIKIQETSPEAFGAFLQFLYSDHCPIQENEDSIGILTLANTYSLSRLISLCELYISKQVEVATANDITKAPIDVIGILIASQLYGAKQLEAFCMHFISSNYQPMQKRPEWDNLKGDNLKYIEENKWPPQSYLDELEAYEKATKGDEKCAVM</sequence>
<dbReference type="CDD" id="cd18499">
    <property type="entry name" value="BACK_RHOBTB"/>
    <property type="match status" value="1"/>
</dbReference>
<dbReference type="Pfam" id="PF04564">
    <property type="entry name" value="U-box"/>
    <property type="match status" value="1"/>
</dbReference>
<keyword evidence="1" id="KW-0547">Nucleotide-binding</keyword>
<dbReference type="GO" id="GO:0003924">
    <property type="term" value="F:GTPase activity"/>
    <property type="evidence" value="ECO:0007669"/>
    <property type="project" value="InterPro"/>
</dbReference>
<dbReference type="SUPFAM" id="SSF54695">
    <property type="entry name" value="POZ domain"/>
    <property type="match status" value="2"/>
</dbReference>
<dbReference type="Gene3D" id="3.40.50.300">
    <property type="entry name" value="P-loop containing nucleotide triphosphate hydrolases"/>
    <property type="match status" value="1"/>
</dbReference>
<feature type="domain" description="U-box" evidence="5">
    <location>
        <begin position="305"/>
        <end position="378"/>
    </location>
</feature>
<dbReference type="PROSITE" id="PS50097">
    <property type="entry name" value="BTB"/>
    <property type="match status" value="2"/>
</dbReference>
<dbReference type="PANTHER" id="PTHR24072">
    <property type="entry name" value="RHO FAMILY GTPASE"/>
    <property type="match status" value="1"/>
</dbReference>
<organism evidence="6">
    <name type="scientific">Arcella intermedia</name>
    <dbReference type="NCBI Taxonomy" id="1963864"/>
    <lineage>
        <taxon>Eukaryota</taxon>
        <taxon>Amoebozoa</taxon>
        <taxon>Tubulinea</taxon>
        <taxon>Elardia</taxon>
        <taxon>Arcellinida</taxon>
        <taxon>Sphaerothecina</taxon>
        <taxon>Arcellidae</taxon>
        <taxon>Arcella</taxon>
    </lineage>
</organism>
<dbReference type="InterPro" id="IPR013083">
    <property type="entry name" value="Znf_RING/FYVE/PHD"/>
</dbReference>
<reference evidence="6" key="1">
    <citation type="journal article" date="2020" name="J. Eukaryot. Microbiol.">
        <title>De novo Sequencing, Assembly and Annotation of the Transcriptome for the Free-Living Testate Amoeba Arcella intermedia.</title>
        <authorList>
            <person name="Ribeiro G.M."/>
            <person name="Porfirio-Sousa A.L."/>
            <person name="Maurer-Alcala X.X."/>
            <person name="Katz L.A."/>
            <person name="Lahr D.J.G."/>
        </authorList>
    </citation>
    <scope>NUCLEOTIDE SEQUENCE</scope>
</reference>
<dbReference type="InterPro" id="IPR005225">
    <property type="entry name" value="Small_GTP-bd"/>
</dbReference>
<dbReference type="Gene3D" id="3.30.40.10">
    <property type="entry name" value="Zinc/RING finger domain, C3HC4 (zinc finger)"/>
    <property type="match status" value="1"/>
</dbReference>
<dbReference type="InterPro" id="IPR003578">
    <property type="entry name" value="Small_GTPase_Rho"/>
</dbReference>
<dbReference type="AlphaFoldDB" id="A0A6B2KZ06"/>
<dbReference type="FunFam" id="3.40.50.300:FF:000118">
    <property type="entry name" value="Rho-related GTP-binding protein RhoG"/>
    <property type="match status" value="1"/>
</dbReference>
<keyword evidence="2" id="KW-0342">GTP-binding</keyword>
<proteinExistence type="predicted"/>
<dbReference type="Gene3D" id="3.30.710.10">
    <property type="entry name" value="Potassium Channel Kv1.1, Chain A"/>
    <property type="match status" value="3"/>
</dbReference>
<evidence type="ECO:0008006" key="7">
    <source>
        <dbReference type="Google" id="ProtNLM"/>
    </source>
</evidence>
<dbReference type="PROSITE" id="PS51421">
    <property type="entry name" value="RAS"/>
    <property type="match status" value="1"/>
</dbReference>
<dbReference type="PROSITE" id="PS51698">
    <property type="entry name" value="U_BOX"/>
    <property type="match status" value="1"/>
</dbReference>
<evidence type="ECO:0000259" key="5">
    <source>
        <dbReference type="PROSITE" id="PS51698"/>
    </source>
</evidence>
<feature type="domain" description="BTB" evidence="4">
    <location>
        <begin position="243"/>
        <end position="274"/>
    </location>
</feature>